<dbReference type="InterPro" id="IPR057596">
    <property type="entry name" value="RDRP_core"/>
</dbReference>
<feature type="region of interest" description="Disordered" evidence="2">
    <location>
        <begin position="1209"/>
        <end position="1228"/>
    </location>
</feature>
<keyword evidence="1" id="KW-0548">Nucleotidyltransferase</keyword>
<dbReference type="EMBL" id="KZ293486">
    <property type="protein sequence ID" value="PBK60516.1"/>
    <property type="molecule type" value="Genomic_DNA"/>
</dbReference>
<feature type="region of interest" description="Disordered" evidence="2">
    <location>
        <begin position="418"/>
        <end position="471"/>
    </location>
</feature>
<feature type="compositionally biased region" description="Basic and acidic residues" evidence="2">
    <location>
        <begin position="1050"/>
        <end position="1062"/>
    </location>
</feature>
<gene>
    <name evidence="4" type="ORF">ARMSODRAFT_966100</name>
</gene>
<dbReference type="Pfam" id="PF05183">
    <property type="entry name" value="RdRP"/>
    <property type="match status" value="1"/>
</dbReference>
<keyword evidence="1" id="KW-0696">RNA-directed RNA polymerase</keyword>
<keyword evidence="1" id="KW-0808">Transferase</keyword>
<dbReference type="GO" id="GO:0030422">
    <property type="term" value="P:siRNA processing"/>
    <property type="evidence" value="ECO:0007669"/>
    <property type="project" value="TreeGrafter"/>
</dbReference>
<keyword evidence="5" id="KW-1185">Reference proteome</keyword>
<dbReference type="Proteomes" id="UP000218334">
    <property type="component" value="Unassembled WGS sequence"/>
</dbReference>
<dbReference type="SUPFAM" id="SSF54928">
    <property type="entry name" value="RNA-binding domain, RBD"/>
    <property type="match status" value="1"/>
</dbReference>
<feature type="domain" description="RDRP core" evidence="3">
    <location>
        <begin position="509"/>
        <end position="1093"/>
    </location>
</feature>
<dbReference type="InterPro" id="IPR035979">
    <property type="entry name" value="RBD_domain_sf"/>
</dbReference>
<dbReference type="InterPro" id="IPR012677">
    <property type="entry name" value="Nucleotide-bd_a/b_plait_sf"/>
</dbReference>
<evidence type="ECO:0000256" key="2">
    <source>
        <dbReference type="SAM" id="MobiDB-lite"/>
    </source>
</evidence>
<protein>
    <recommendedName>
        <fullName evidence="1">RNA-dependent RNA polymerase</fullName>
        <ecNumber evidence="1">2.7.7.48</ecNumber>
    </recommendedName>
</protein>
<proteinExistence type="inferred from homology"/>
<dbReference type="GO" id="GO:0003968">
    <property type="term" value="F:RNA-directed RNA polymerase activity"/>
    <property type="evidence" value="ECO:0007669"/>
    <property type="project" value="UniProtKB-KW"/>
</dbReference>
<dbReference type="STRING" id="1076256.A0A2H3BBU1"/>
<keyword evidence="1" id="KW-0694">RNA-binding</keyword>
<feature type="compositionally biased region" description="Basic residues" evidence="2">
    <location>
        <begin position="447"/>
        <end position="460"/>
    </location>
</feature>
<reference evidence="5" key="1">
    <citation type="journal article" date="2017" name="Nat. Ecol. Evol.">
        <title>Genome expansion and lineage-specific genetic innovations in the forest pathogenic fungi Armillaria.</title>
        <authorList>
            <person name="Sipos G."/>
            <person name="Prasanna A.N."/>
            <person name="Walter M.C."/>
            <person name="O'Connor E."/>
            <person name="Balint B."/>
            <person name="Krizsan K."/>
            <person name="Kiss B."/>
            <person name="Hess J."/>
            <person name="Varga T."/>
            <person name="Slot J."/>
            <person name="Riley R."/>
            <person name="Boka B."/>
            <person name="Rigling D."/>
            <person name="Barry K."/>
            <person name="Lee J."/>
            <person name="Mihaltcheva S."/>
            <person name="LaButti K."/>
            <person name="Lipzen A."/>
            <person name="Waldron R."/>
            <person name="Moloney N.M."/>
            <person name="Sperisen C."/>
            <person name="Kredics L."/>
            <person name="Vagvoelgyi C."/>
            <person name="Patrignani A."/>
            <person name="Fitzpatrick D."/>
            <person name="Nagy I."/>
            <person name="Doyle S."/>
            <person name="Anderson J.B."/>
            <person name="Grigoriev I.V."/>
            <person name="Gueldener U."/>
            <person name="Muensterkoetter M."/>
            <person name="Nagy L.G."/>
        </authorList>
    </citation>
    <scope>NUCLEOTIDE SEQUENCE [LARGE SCALE GENOMIC DNA]</scope>
    <source>
        <strain evidence="5">28-4</strain>
    </source>
</reference>
<accession>A0A2H3BBU1</accession>
<evidence type="ECO:0000313" key="5">
    <source>
        <dbReference type="Proteomes" id="UP000218334"/>
    </source>
</evidence>
<feature type="compositionally biased region" description="Polar residues" evidence="2">
    <location>
        <begin position="434"/>
        <end position="444"/>
    </location>
</feature>
<evidence type="ECO:0000256" key="1">
    <source>
        <dbReference type="RuleBase" id="RU363098"/>
    </source>
</evidence>
<evidence type="ECO:0000259" key="3">
    <source>
        <dbReference type="Pfam" id="PF05183"/>
    </source>
</evidence>
<dbReference type="EC" id="2.7.7.48" evidence="1"/>
<feature type="compositionally biased region" description="Low complexity" evidence="2">
    <location>
        <begin position="418"/>
        <end position="430"/>
    </location>
</feature>
<dbReference type="PANTHER" id="PTHR23079:SF55">
    <property type="entry name" value="RNA-DIRECTED RNA POLYMERASE"/>
    <property type="match status" value="1"/>
</dbReference>
<dbReference type="CDD" id="cd00590">
    <property type="entry name" value="RRM_SF"/>
    <property type="match status" value="1"/>
</dbReference>
<feature type="region of interest" description="Disordered" evidence="2">
    <location>
        <begin position="1048"/>
        <end position="1078"/>
    </location>
</feature>
<dbReference type="InterPro" id="IPR007855">
    <property type="entry name" value="RDRP"/>
</dbReference>
<name>A0A2H3BBU1_9AGAR</name>
<dbReference type="GO" id="GO:0003723">
    <property type="term" value="F:RNA binding"/>
    <property type="evidence" value="ECO:0007669"/>
    <property type="project" value="UniProtKB-KW"/>
</dbReference>
<dbReference type="GO" id="GO:0031380">
    <property type="term" value="C:nuclear RNA-directed RNA polymerase complex"/>
    <property type="evidence" value="ECO:0007669"/>
    <property type="project" value="TreeGrafter"/>
</dbReference>
<comment type="similarity">
    <text evidence="1">Belongs to the RdRP family.</text>
</comment>
<dbReference type="PANTHER" id="PTHR23079">
    <property type="entry name" value="RNA-DEPENDENT RNA POLYMERASE"/>
    <property type="match status" value="1"/>
</dbReference>
<dbReference type="Gene3D" id="3.30.70.330">
    <property type="match status" value="1"/>
</dbReference>
<organism evidence="4 5">
    <name type="scientific">Armillaria solidipes</name>
    <dbReference type="NCBI Taxonomy" id="1076256"/>
    <lineage>
        <taxon>Eukaryota</taxon>
        <taxon>Fungi</taxon>
        <taxon>Dikarya</taxon>
        <taxon>Basidiomycota</taxon>
        <taxon>Agaricomycotina</taxon>
        <taxon>Agaricomycetes</taxon>
        <taxon>Agaricomycetidae</taxon>
        <taxon>Agaricales</taxon>
        <taxon>Marasmiineae</taxon>
        <taxon>Physalacriaceae</taxon>
        <taxon>Armillaria</taxon>
    </lineage>
</organism>
<evidence type="ECO:0000313" key="4">
    <source>
        <dbReference type="EMBL" id="PBK60516.1"/>
    </source>
</evidence>
<comment type="catalytic activity">
    <reaction evidence="1">
        <text>RNA(n) + a ribonucleoside 5'-triphosphate = RNA(n+1) + diphosphate</text>
        <dbReference type="Rhea" id="RHEA:21248"/>
        <dbReference type="Rhea" id="RHEA-COMP:14527"/>
        <dbReference type="Rhea" id="RHEA-COMP:17342"/>
        <dbReference type="ChEBI" id="CHEBI:33019"/>
        <dbReference type="ChEBI" id="CHEBI:61557"/>
        <dbReference type="ChEBI" id="CHEBI:140395"/>
        <dbReference type="EC" id="2.7.7.48"/>
    </reaction>
</comment>
<feature type="compositionally biased region" description="Basic and acidic residues" evidence="2">
    <location>
        <begin position="1209"/>
        <end position="1219"/>
    </location>
</feature>
<sequence>MMNDTPWCILPTYLLSIKVWSSFLLSLYSSLSVGVMEVFVRNVPFSVSEEDLRVHLANKIHIPPIQNPDSPLLNFRLELFRQAGSAAHRGIGIVTFPDANSAATFLQLYSVMSIGRGSIYFQPSREPTNQVHVASLASRPWVDPEPLRQERERRENIAQPSPWITIHLGRICRKGIFASESTVRGQVVCDPDLRRLRIDVESESFSENDVDDNPLSLRNLLAQLYDTRLRVWYRASNIRTLAVSEDGIDVYVQSSIPATIEVETTDTDSSRPPRVSRCPTLHDGGRLMPLRVTQGLCLCFSTQADAYDFIRRCKEMHMPPCIRRHITRIERGQEYRNRNWNALQAELRSLPFPLAFEVEKAYGAGLLDVSELLSLCGALHELEAHHDKLTAASAFRQFASVLDVPSLRDTVHARPLANAAPHASASSHVPGRQQALNPTSSHSGTKSSRKHRNRRTRKRQLATTASDKAEQDLTGLLHEAVEAHLAEARAPKRRFAPSPAIYQSYHLIVTPTMQVLAGPLPDQSNSVLRRYNNNEAFLRVSFQDEDSGKPRREESISIDGLLQHRYGPILTGGVIVTGRKFDFLGYSMSGLKEYSFIFVRPFKFQGRRFDADVIRKELGDFSKVVHRPALLGARWGQMFSNSMPSVEISPDMITHIPDRTAGSGVNALFTDGCSTISRDLMIVVKDKILRRAEAVPSALQFRLGGAKGILVLDPTLTGKTLTLRPSQIKFDSENMRSLDVITTSAKPIYCYLNRPLIALLEHHKVPNKSFKVLQDHAINEARHIRQSLDAAATTFAHHGLGGSFHLESLFRNMSRILKVELSEQSDSDSYVHYDLLTTVIAYASTYILRVIKHHARIRIPGSYTLFGVSDEWNCLKEGEIYVTIFDPRTNESVAVEGRVLVTRSPQIHPGDVQFATAVRRPELKHLINVVVFSCRGNRSLPSCLGGGDLDGDIYNIILDKTLHPPKGFTASPGAYKRLPPDIRPYPCDKTHVANFVINYIQSDILGYICTLHLRISDLKGLDCDDCLLLAEKASHAVDYPKVGTPVYMKDLPKPTDRHRRPDYMSGEGVNPNDNEGRGYYPSKKILGILYRSVPVDEYHPRQDEAGFVDHELLDDLLEPHTNVVDGLNMDPDENDLEEMRHILDEYCQQLSSIAKAHTVSKGFAARLSEAELVCGCIMERYTDHKKRMETTKSMNLQTQELTRAIRREFKPPEEDKNEGFNDDDDEDDEFSAVPLNERDIHHLCIKFNRARAGWLAAQEALDDARQEKAVSFGPESFSVIALGVMLDVLKELKKLRIRY</sequence>